<keyword evidence="4 6" id="KW-0238">DNA-binding</keyword>
<comment type="function">
    <text evidence="1 6">Required for the transposition of the insertion element.</text>
</comment>
<dbReference type="EMBL" id="JGYP01000002">
    <property type="protein sequence ID" value="KFI45674.1"/>
    <property type="molecule type" value="Genomic_DNA"/>
</dbReference>
<keyword evidence="3 6" id="KW-0815">Transposition</keyword>
<comment type="similarity">
    <text evidence="2 6">Belongs to the transposase mutator family.</text>
</comment>
<evidence type="ECO:0000256" key="6">
    <source>
        <dbReference type="RuleBase" id="RU365089"/>
    </source>
</evidence>
<evidence type="ECO:0000256" key="1">
    <source>
        <dbReference type="ARBA" id="ARBA00002190"/>
    </source>
</evidence>
<evidence type="ECO:0000256" key="4">
    <source>
        <dbReference type="ARBA" id="ARBA00023125"/>
    </source>
</evidence>
<keyword evidence="9" id="KW-1185">Reference proteome</keyword>
<dbReference type="RefSeq" id="WP_044098119.1">
    <property type="nucleotide sequence ID" value="NZ_JGYP01000002.1"/>
</dbReference>
<keyword evidence="5 6" id="KW-0233">DNA recombination</keyword>
<dbReference type="eggNOG" id="COG3328">
    <property type="taxonomic scope" value="Bacteria"/>
</dbReference>
<dbReference type="Pfam" id="PF00872">
    <property type="entry name" value="Transposase_mut"/>
    <property type="match status" value="1"/>
</dbReference>
<evidence type="ECO:0000313" key="8">
    <source>
        <dbReference type="EMBL" id="KFI45684.1"/>
    </source>
</evidence>
<sequence length="376" mass="42937">MPDKKIIQVDQAMFETELDRMVSRKVEEILDAMLDADAERVAGAGRYERSDGRKAYLAGHYERRLTVKAGGMTVRVPRLKGALFESAVIQRHRTRESSVEEALMEMYFSGVSTRQVDAVGERLWGDRMPPQTLSDDLKRVYKDIDEWRNRPLERTFPYVFMDGIWLKRSWGGSIENVSVLVAIGVGDDGRREVIGVDEGMKEDTASWESFIRGLLERGLKGVRLAIGDRNPGLLHAVGELLPGARRQRCMVHFERNVLAKTPRRRRKPVAAKLKAVFAMEDRARTLEKAGSVAAELDSEKPKEAASCLREGIGEATAYQLPEFPMEHWRPVRTNNMVERLNREIRRRTRVVGQFPDGRSALMLVTRRIRHVTQNWP</sequence>
<evidence type="ECO:0000256" key="3">
    <source>
        <dbReference type="ARBA" id="ARBA00022578"/>
    </source>
</evidence>
<dbReference type="GO" id="GO:0006313">
    <property type="term" value="P:DNA transposition"/>
    <property type="evidence" value="ECO:0007669"/>
    <property type="project" value="UniProtKB-UniRule"/>
</dbReference>
<evidence type="ECO:0000256" key="5">
    <source>
        <dbReference type="ARBA" id="ARBA00023172"/>
    </source>
</evidence>
<evidence type="ECO:0000256" key="2">
    <source>
        <dbReference type="ARBA" id="ARBA00010961"/>
    </source>
</evidence>
<accession>A0A086ZGM4</accession>
<keyword evidence="6" id="KW-0814">Transposable element</keyword>
<reference evidence="7 9" key="1">
    <citation type="submission" date="2014-03" db="EMBL/GenBank/DDBJ databases">
        <title>Genomics of Bifidobacteria.</title>
        <authorList>
            <person name="Ventura M."/>
            <person name="Milani C."/>
            <person name="Lugli G.A."/>
        </authorList>
    </citation>
    <scope>NUCLEOTIDE SEQUENCE [LARGE SCALE GENOMIC DNA]</scope>
    <source>
        <strain evidence="7 9">DSM 22767</strain>
    </source>
</reference>
<dbReference type="EMBL" id="JGYP01000002">
    <property type="protein sequence ID" value="KFI45684.1"/>
    <property type="molecule type" value="Genomic_DNA"/>
</dbReference>
<dbReference type="Proteomes" id="UP000029096">
    <property type="component" value="Unassembled WGS sequence"/>
</dbReference>
<name>A0A086ZGM4_9BIFI</name>
<evidence type="ECO:0000313" key="9">
    <source>
        <dbReference type="Proteomes" id="UP000029096"/>
    </source>
</evidence>
<dbReference type="InterPro" id="IPR001207">
    <property type="entry name" value="Transposase_mutator"/>
</dbReference>
<dbReference type="NCBIfam" id="NF033543">
    <property type="entry name" value="transpos_IS256"/>
    <property type="match status" value="1"/>
</dbReference>
<dbReference type="OrthoDB" id="9793302at2"/>
<dbReference type="GO" id="GO:0004803">
    <property type="term" value="F:transposase activity"/>
    <property type="evidence" value="ECO:0007669"/>
    <property type="project" value="UniProtKB-UniRule"/>
</dbReference>
<comment type="caution">
    <text evidence="7">The sequence shown here is derived from an EMBL/GenBank/DDBJ whole genome shotgun (WGS) entry which is preliminary data.</text>
</comment>
<proteinExistence type="inferred from homology"/>
<protein>
    <recommendedName>
        <fullName evidence="6">Mutator family transposase</fullName>
    </recommendedName>
</protein>
<dbReference type="AlphaFoldDB" id="A0A086ZGM4"/>
<dbReference type="PANTHER" id="PTHR33217:SF7">
    <property type="entry name" value="TRANSPOSASE FOR INSERTION SEQUENCE ELEMENT IS1081"/>
    <property type="match status" value="1"/>
</dbReference>
<dbReference type="GO" id="GO:0003677">
    <property type="term" value="F:DNA binding"/>
    <property type="evidence" value="ECO:0007669"/>
    <property type="project" value="UniProtKB-UniRule"/>
</dbReference>
<evidence type="ECO:0000313" key="7">
    <source>
        <dbReference type="EMBL" id="KFI45674.1"/>
    </source>
</evidence>
<organism evidence="7 9">
    <name type="scientific">Bifidobacterium bohemicum DSM 22767</name>
    <dbReference type="NCBI Taxonomy" id="1437606"/>
    <lineage>
        <taxon>Bacteria</taxon>
        <taxon>Bacillati</taxon>
        <taxon>Actinomycetota</taxon>
        <taxon>Actinomycetes</taxon>
        <taxon>Bifidobacteriales</taxon>
        <taxon>Bifidobacteriaceae</taxon>
        <taxon>Bifidobacterium</taxon>
    </lineage>
</organism>
<gene>
    <name evidence="8" type="ORF">BBOH_0485</name>
    <name evidence="7" type="ORF">BBOH_0911</name>
</gene>
<dbReference type="PANTHER" id="PTHR33217">
    <property type="entry name" value="TRANSPOSASE FOR INSERTION SEQUENCE ELEMENT IS1081"/>
    <property type="match status" value="1"/>
</dbReference>